<dbReference type="EMBL" id="JABWDY010033753">
    <property type="protein sequence ID" value="KAF5183237.1"/>
    <property type="molecule type" value="Genomic_DNA"/>
</dbReference>
<evidence type="ECO:0000313" key="2">
    <source>
        <dbReference type="Proteomes" id="UP000554482"/>
    </source>
</evidence>
<organism evidence="1 2">
    <name type="scientific">Thalictrum thalictroides</name>
    <name type="common">Rue-anemone</name>
    <name type="synonym">Anemone thalictroides</name>
    <dbReference type="NCBI Taxonomy" id="46969"/>
    <lineage>
        <taxon>Eukaryota</taxon>
        <taxon>Viridiplantae</taxon>
        <taxon>Streptophyta</taxon>
        <taxon>Embryophyta</taxon>
        <taxon>Tracheophyta</taxon>
        <taxon>Spermatophyta</taxon>
        <taxon>Magnoliopsida</taxon>
        <taxon>Ranunculales</taxon>
        <taxon>Ranunculaceae</taxon>
        <taxon>Thalictroideae</taxon>
        <taxon>Thalictrum</taxon>
    </lineage>
</organism>
<accession>A0A7J6VEQ2</accession>
<comment type="caution">
    <text evidence="1">The sequence shown here is derived from an EMBL/GenBank/DDBJ whole genome shotgun (WGS) entry which is preliminary data.</text>
</comment>
<keyword evidence="2" id="KW-1185">Reference proteome</keyword>
<name>A0A7J6VEQ2_THATH</name>
<sequence>MGHLNRPNQNEDDIPHELTLKEEEIEVEIESDVQEHVDILIRLQNVTGDCGHHRRRSPC</sequence>
<dbReference type="Proteomes" id="UP000554482">
    <property type="component" value="Unassembled WGS sequence"/>
</dbReference>
<reference evidence="1 2" key="1">
    <citation type="submission" date="2020-06" db="EMBL/GenBank/DDBJ databases">
        <title>Transcriptomic and genomic resources for Thalictrum thalictroides and T. hernandezii: Facilitating candidate gene discovery in an emerging model plant lineage.</title>
        <authorList>
            <person name="Arias T."/>
            <person name="Riano-Pachon D.M."/>
            <person name="Di Stilio V.S."/>
        </authorList>
    </citation>
    <scope>NUCLEOTIDE SEQUENCE [LARGE SCALE GENOMIC DNA]</scope>
    <source>
        <strain evidence="2">cv. WT478/WT964</strain>
        <tissue evidence="1">Leaves</tissue>
    </source>
</reference>
<dbReference type="AlphaFoldDB" id="A0A7J6VEQ2"/>
<evidence type="ECO:0000313" key="1">
    <source>
        <dbReference type="EMBL" id="KAF5183237.1"/>
    </source>
</evidence>
<gene>
    <name evidence="1" type="ORF">FRX31_027177</name>
</gene>
<protein>
    <submittedName>
        <fullName evidence="1">Uncharacterized protein</fullName>
    </submittedName>
</protein>
<proteinExistence type="predicted"/>